<evidence type="ECO:0000313" key="2">
    <source>
        <dbReference type="EMBL" id="KAK4247780.1"/>
    </source>
</evidence>
<feature type="compositionally biased region" description="Basic and acidic residues" evidence="1">
    <location>
        <begin position="629"/>
        <end position="640"/>
    </location>
</feature>
<feature type="compositionally biased region" description="Polar residues" evidence="1">
    <location>
        <begin position="641"/>
        <end position="650"/>
    </location>
</feature>
<feature type="compositionally biased region" description="Low complexity" evidence="1">
    <location>
        <begin position="710"/>
        <end position="730"/>
    </location>
</feature>
<name>A0AAN7CTR9_9PEZI</name>
<proteinExistence type="predicted"/>
<gene>
    <name evidence="2" type="ORF">C7999DRAFT_31727</name>
</gene>
<feature type="region of interest" description="Disordered" evidence="1">
    <location>
        <begin position="93"/>
        <end position="115"/>
    </location>
</feature>
<feature type="region of interest" description="Disordered" evidence="1">
    <location>
        <begin position="925"/>
        <end position="944"/>
    </location>
</feature>
<evidence type="ECO:0000313" key="3">
    <source>
        <dbReference type="Proteomes" id="UP001303647"/>
    </source>
</evidence>
<reference evidence="2" key="2">
    <citation type="submission" date="2023-05" db="EMBL/GenBank/DDBJ databases">
        <authorList>
            <consortium name="Lawrence Berkeley National Laboratory"/>
            <person name="Steindorff A."/>
            <person name="Hensen N."/>
            <person name="Bonometti L."/>
            <person name="Westerberg I."/>
            <person name="Brannstrom I.O."/>
            <person name="Guillou S."/>
            <person name="Cros-Aarteil S."/>
            <person name="Calhoun S."/>
            <person name="Haridas S."/>
            <person name="Kuo A."/>
            <person name="Mondo S."/>
            <person name="Pangilinan J."/>
            <person name="Riley R."/>
            <person name="Labutti K."/>
            <person name="Andreopoulos B."/>
            <person name="Lipzen A."/>
            <person name="Chen C."/>
            <person name="Yanf M."/>
            <person name="Daum C."/>
            <person name="Ng V."/>
            <person name="Clum A."/>
            <person name="Ohm R."/>
            <person name="Martin F."/>
            <person name="Silar P."/>
            <person name="Natvig D."/>
            <person name="Lalanne C."/>
            <person name="Gautier V."/>
            <person name="Ament-Velasquez S.L."/>
            <person name="Kruys A."/>
            <person name="Hutchinson M.I."/>
            <person name="Powell A.J."/>
            <person name="Barry K."/>
            <person name="Miller A.N."/>
            <person name="Grigoriev I.V."/>
            <person name="Debuchy R."/>
            <person name="Gladieux P."/>
            <person name="Thoren M.H."/>
            <person name="Johannesson H."/>
        </authorList>
    </citation>
    <scope>NUCLEOTIDE SEQUENCE</scope>
    <source>
        <strain evidence="2">CBS 359.72</strain>
    </source>
</reference>
<feature type="compositionally biased region" description="Basic and acidic residues" evidence="1">
    <location>
        <begin position="379"/>
        <end position="391"/>
    </location>
</feature>
<feature type="compositionally biased region" description="Pro residues" evidence="1">
    <location>
        <begin position="698"/>
        <end position="709"/>
    </location>
</feature>
<evidence type="ECO:0000256" key="1">
    <source>
        <dbReference type="SAM" id="MobiDB-lite"/>
    </source>
</evidence>
<feature type="region of interest" description="Disordered" evidence="1">
    <location>
        <begin position="504"/>
        <end position="657"/>
    </location>
</feature>
<keyword evidence="3" id="KW-1185">Reference proteome</keyword>
<feature type="region of interest" description="Disordered" evidence="1">
    <location>
        <begin position="695"/>
        <end position="767"/>
    </location>
</feature>
<accession>A0AAN7CTR9</accession>
<comment type="caution">
    <text evidence="2">The sequence shown here is derived from an EMBL/GenBank/DDBJ whole genome shotgun (WGS) entry which is preliminary data.</text>
</comment>
<feature type="compositionally biased region" description="Basic and acidic residues" evidence="1">
    <location>
        <begin position="361"/>
        <end position="371"/>
    </location>
</feature>
<organism evidence="2 3">
    <name type="scientific">Corynascus novoguineensis</name>
    <dbReference type="NCBI Taxonomy" id="1126955"/>
    <lineage>
        <taxon>Eukaryota</taxon>
        <taxon>Fungi</taxon>
        <taxon>Dikarya</taxon>
        <taxon>Ascomycota</taxon>
        <taxon>Pezizomycotina</taxon>
        <taxon>Sordariomycetes</taxon>
        <taxon>Sordariomycetidae</taxon>
        <taxon>Sordariales</taxon>
        <taxon>Chaetomiaceae</taxon>
        <taxon>Corynascus</taxon>
    </lineage>
</organism>
<feature type="compositionally biased region" description="Basic and acidic residues" evidence="1">
    <location>
        <begin position="182"/>
        <end position="193"/>
    </location>
</feature>
<protein>
    <submittedName>
        <fullName evidence="2">Uncharacterized protein</fullName>
    </submittedName>
</protein>
<feature type="compositionally biased region" description="Polar residues" evidence="1">
    <location>
        <begin position="392"/>
        <end position="401"/>
    </location>
</feature>
<dbReference type="AlphaFoldDB" id="A0AAN7CTR9"/>
<dbReference type="EMBL" id="MU857647">
    <property type="protein sequence ID" value="KAK4247780.1"/>
    <property type="molecule type" value="Genomic_DNA"/>
</dbReference>
<reference evidence="2" key="1">
    <citation type="journal article" date="2023" name="Mol. Phylogenet. Evol.">
        <title>Genome-scale phylogeny and comparative genomics of the fungal order Sordariales.</title>
        <authorList>
            <person name="Hensen N."/>
            <person name="Bonometti L."/>
            <person name="Westerberg I."/>
            <person name="Brannstrom I.O."/>
            <person name="Guillou S."/>
            <person name="Cros-Aarteil S."/>
            <person name="Calhoun S."/>
            <person name="Haridas S."/>
            <person name="Kuo A."/>
            <person name="Mondo S."/>
            <person name="Pangilinan J."/>
            <person name="Riley R."/>
            <person name="LaButti K."/>
            <person name="Andreopoulos B."/>
            <person name="Lipzen A."/>
            <person name="Chen C."/>
            <person name="Yan M."/>
            <person name="Daum C."/>
            <person name="Ng V."/>
            <person name="Clum A."/>
            <person name="Steindorff A."/>
            <person name="Ohm R.A."/>
            <person name="Martin F."/>
            <person name="Silar P."/>
            <person name="Natvig D.O."/>
            <person name="Lalanne C."/>
            <person name="Gautier V."/>
            <person name="Ament-Velasquez S.L."/>
            <person name="Kruys A."/>
            <person name="Hutchinson M.I."/>
            <person name="Powell A.J."/>
            <person name="Barry K."/>
            <person name="Miller A.N."/>
            <person name="Grigoriev I.V."/>
            <person name="Debuchy R."/>
            <person name="Gladieux P."/>
            <person name="Hiltunen Thoren M."/>
            <person name="Johannesson H."/>
        </authorList>
    </citation>
    <scope>NUCLEOTIDE SEQUENCE</scope>
    <source>
        <strain evidence="2">CBS 359.72</strain>
    </source>
</reference>
<feature type="compositionally biased region" description="Basic residues" evidence="1">
    <location>
        <begin position="618"/>
        <end position="628"/>
    </location>
</feature>
<dbReference type="Proteomes" id="UP001303647">
    <property type="component" value="Unassembled WGS sequence"/>
</dbReference>
<feature type="region of interest" description="Disordered" evidence="1">
    <location>
        <begin position="361"/>
        <end position="401"/>
    </location>
</feature>
<sequence length="978" mass="106656">MSSADNGGIRVRRNTMVTVEGGRVPNHHDLLPVTTVIESNSAPQVSDRPKSSHCPPRTSDFLTEVTRSDSLSQWRKRMRERNTTRELIDFFRETLPPPGNLMSTPDSFEETPPKRRKRLSLWPFGKRHQRHKKTKRGLIRLPDSAVAGTTTGGHRHIAISIPVEHAHLGLEAEEPEMPTAKLSEKPLQEHRSGNEPAGPEAQSREDVYDTGARAEFPSPSDIEAGVAGKAERCAGDGNVAQDRVTYSTVGHQNMNATSTPDMDKLPTGSHDANAALMDLWPRHNRDSRRRLIARRRSPQGRRTSIKRRSIDLQLLRRPSTPESFFTTTSEFICSDAVTIHIPSPRSAPGCAGDIRHVTDTDAETKSYHTPERTASPVAVHDRDRADVDSHSESNSSLQFNFSAPYNPSTSRTSSIHEPTVSSILSWPEQPHQPLAVSSNISLEPFLPSSPSAPSLHITPILTVADLQPSPPGRGIIHPTPSSMPSLAPLTITDSQYGHCTVTDAEHAESPPSPTFPPSVSSREGAHSASPILAKNHDTLAPRITRSTNSDSSEDSSPAIPPPIPPRASHRYGTGNKNKDKGKTSGLEEAGACEEWKRETKPRKGTNRYLLAAAPPLGTHHHHHHHQRKMKSDNTTNDRNRTLSTATSQEENLPFRAAPRTPDLELAAILARLDRLEQANVRWLRAVAPLIERLARHSPPTPQPPPPPTSPDHTTTCPSSPPITTTATADPHTSHRSDADGGDNGGSEEGGKKEEEEEPGVFSGWRDGLPGPEYGCGRVGLCHGYGYGYGCGYGCGHGHGHGHGYGGLGPRERESGRLRSLTSVDTFTWEDVSGLRHREPGGIGVAQERVSEDLGKGKGKEWLGSKVRFVMDRDINEESWLKSSSTLPICSGLGPEDAVSNSTAKFGRGAPGPSFSRFGSKESLGNCSEPGLMRGKQQRRQPDWALREDERFGDATGWRALESLMHELVLGAKGIDTRV</sequence>
<feature type="region of interest" description="Disordered" evidence="1">
    <location>
        <begin position="175"/>
        <end position="205"/>
    </location>
</feature>